<proteinExistence type="predicted"/>
<reference evidence="2" key="1">
    <citation type="submission" date="2016-06" db="EMBL/GenBank/DDBJ databases">
        <authorList>
            <person name="Nascimento L."/>
            <person name="Pereira R.V."/>
            <person name="Martins L.F."/>
            <person name="Quaggio R.B."/>
            <person name="Silva A.M."/>
            <person name="Setubal J.C."/>
        </authorList>
    </citation>
    <scope>NUCLEOTIDE SEQUENCE [LARGE SCALE GENOMIC DNA]</scope>
</reference>
<sequence>MASRHPERIKTLTLQCAVTKEWLTSKDREYKVAQILFRPPAEKYVWNIVAFLYNRFPHYVFRLMLPSFSKLAYDNVVTKMREDMLSMHINTSRIRSLFYFILGDI</sequence>
<dbReference type="AlphaFoldDB" id="A0A1Y3PP70"/>
<organism evidence="1 2">
    <name type="scientific">Bacillus thermozeamaize</name>
    <dbReference type="NCBI Taxonomy" id="230954"/>
    <lineage>
        <taxon>Bacteria</taxon>
        <taxon>Bacillati</taxon>
        <taxon>Bacillota</taxon>
        <taxon>Bacilli</taxon>
        <taxon>Bacillales</taxon>
        <taxon>Bacillaceae</taxon>
        <taxon>Bacillus</taxon>
    </lineage>
</organism>
<comment type="caution">
    <text evidence="1">The sequence shown here is derived from an EMBL/GenBank/DDBJ whole genome shotgun (WGS) entry which is preliminary data.</text>
</comment>
<name>A0A1Y3PP70_9BACI</name>
<protein>
    <submittedName>
        <fullName evidence="1">Uncharacterized protein</fullName>
    </submittedName>
</protein>
<dbReference type="Proteomes" id="UP000196475">
    <property type="component" value="Unassembled WGS sequence"/>
</dbReference>
<evidence type="ECO:0000313" key="1">
    <source>
        <dbReference type="EMBL" id="OUM87926.1"/>
    </source>
</evidence>
<accession>A0A1Y3PP70</accession>
<evidence type="ECO:0000313" key="2">
    <source>
        <dbReference type="Proteomes" id="UP000196475"/>
    </source>
</evidence>
<gene>
    <name evidence="1" type="ORF">BAA01_10805</name>
</gene>
<dbReference type="EMBL" id="LZRT01000067">
    <property type="protein sequence ID" value="OUM87926.1"/>
    <property type="molecule type" value="Genomic_DNA"/>
</dbReference>